<name>A0A3M0BE23_9AQUI</name>
<dbReference type="AlphaFoldDB" id="A0A3M0BE23"/>
<gene>
    <name evidence="1" type="ORF">CLV39_1276</name>
</gene>
<evidence type="ECO:0000313" key="1">
    <source>
        <dbReference type="EMBL" id="RMA93218.1"/>
    </source>
</evidence>
<accession>A0A3M0BE23</accession>
<comment type="caution">
    <text evidence="1">The sequence shown here is derived from an EMBL/GenBank/DDBJ whole genome shotgun (WGS) entry which is preliminary data.</text>
</comment>
<dbReference type="RefSeq" id="WP_121923391.1">
    <property type="nucleotide sequence ID" value="NZ_REFO01000013.1"/>
</dbReference>
<keyword evidence="2" id="KW-1185">Reference proteome</keyword>
<protein>
    <submittedName>
        <fullName evidence="1">Uncharacterized protein</fullName>
    </submittedName>
</protein>
<reference evidence="1 2" key="1">
    <citation type="submission" date="2018-10" db="EMBL/GenBank/DDBJ databases">
        <title>Genomic Encyclopedia of Archaeal and Bacterial Type Strains, Phase II (KMG-II): from individual species to whole genera.</title>
        <authorList>
            <person name="Goeker M."/>
        </authorList>
    </citation>
    <scope>NUCLEOTIDE SEQUENCE [LARGE SCALE GENOMIC DNA]</scope>
    <source>
        <strain evidence="1 2">VM1</strain>
    </source>
</reference>
<organism evidence="1 2">
    <name type="scientific">Hydrogenothermus marinus</name>
    <dbReference type="NCBI Taxonomy" id="133270"/>
    <lineage>
        <taxon>Bacteria</taxon>
        <taxon>Pseudomonadati</taxon>
        <taxon>Aquificota</taxon>
        <taxon>Aquificia</taxon>
        <taxon>Aquificales</taxon>
        <taxon>Hydrogenothermaceae</taxon>
        <taxon>Hydrogenothermus</taxon>
    </lineage>
</organism>
<proteinExistence type="predicted"/>
<sequence length="105" mass="12328">MKNINVGICPHDLNPKILPDWIEFFIYLSKKTRAHFSPSICLDFECFYQLFPKIQFAYANPLDSLKLEREREFIPVAGDDKYDEVIFISRKGEKIKDISGEKLLQ</sequence>
<dbReference type="OrthoDB" id="34246at2"/>
<evidence type="ECO:0000313" key="2">
    <source>
        <dbReference type="Proteomes" id="UP000280842"/>
    </source>
</evidence>
<dbReference type="Proteomes" id="UP000280842">
    <property type="component" value="Unassembled WGS sequence"/>
</dbReference>
<dbReference type="EMBL" id="REFO01000013">
    <property type="protein sequence ID" value="RMA93218.1"/>
    <property type="molecule type" value="Genomic_DNA"/>
</dbReference>